<evidence type="ECO:0000256" key="7">
    <source>
        <dbReference type="ARBA" id="ARBA00047919"/>
    </source>
</evidence>
<evidence type="ECO:0000256" key="5">
    <source>
        <dbReference type="ARBA" id="ARBA00022777"/>
    </source>
</evidence>
<feature type="region of interest" description="Disordered" evidence="13">
    <location>
        <begin position="1188"/>
        <end position="1216"/>
    </location>
</feature>
<comment type="caution">
    <text evidence="15">The sequence shown here is derived from an EMBL/GenBank/DDBJ whole genome shotgun (WGS) entry which is preliminary data.</text>
</comment>
<dbReference type="PIRSF" id="PIRSF037579">
    <property type="entry name" value="MAPKKK_SSK22"/>
    <property type="match status" value="1"/>
</dbReference>
<evidence type="ECO:0000256" key="1">
    <source>
        <dbReference type="ARBA" id="ARBA00006529"/>
    </source>
</evidence>
<evidence type="ECO:0000259" key="14">
    <source>
        <dbReference type="PROSITE" id="PS50011"/>
    </source>
</evidence>
<evidence type="ECO:0000256" key="2">
    <source>
        <dbReference type="ARBA" id="ARBA00022527"/>
    </source>
</evidence>
<feature type="compositionally biased region" description="Low complexity" evidence="13">
    <location>
        <begin position="41"/>
        <end position="65"/>
    </location>
</feature>
<protein>
    <recommendedName>
        <fullName evidence="11">MAP kinase kinase kinase</fullName>
        <ecNumber evidence="11">2.7.11.-</ecNumber>
    </recommendedName>
</protein>
<keyword evidence="3 11" id="KW-0808">Transferase</keyword>
<evidence type="ECO:0000313" key="15">
    <source>
        <dbReference type="EMBL" id="CAG8908331.1"/>
    </source>
</evidence>
<keyword evidence="2 11" id="KW-0723">Serine/threonine-protein kinase</keyword>
<dbReference type="GO" id="GO:0038066">
    <property type="term" value="P:p38MAPK cascade"/>
    <property type="evidence" value="ECO:0007669"/>
    <property type="project" value="UniProtKB-UniRule"/>
</dbReference>
<accession>A0A9W4P8G5</accession>
<evidence type="ECO:0000256" key="3">
    <source>
        <dbReference type="ARBA" id="ARBA00022679"/>
    </source>
</evidence>
<evidence type="ECO:0000256" key="6">
    <source>
        <dbReference type="ARBA" id="ARBA00022840"/>
    </source>
</evidence>
<dbReference type="GO" id="GO:0005737">
    <property type="term" value="C:cytoplasm"/>
    <property type="evidence" value="ECO:0007669"/>
    <property type="project" value="InterPro"/>
</dbReference>
<feature type="region of interest" description="Disordered" evidence="13">
    <location>
        <begin position="1321"/>
        <end position="1342"/>
    </location>
</feature>
<dbReference type="EC" id="2.7.11.-" evidence="11"/>
<dbReference type="InterPro" id="IPR000719">
    <property type="entry name" value="Prot_kinase_dom"/>
</dbReference>
<evidence type="ECO:0000256" key="11">
    <source>
        <dbReference type="PIRNR" id="PIRNR037579"/>
    </source>
</evidence>
<dbReference type="SUPFAM" id="SSF56112">
    <property type="entry name" value="Protein kinase-like (PK-like)"/>
    <property type="match status" value="1"/>
</dbReference>
<dbReference type="CDD" id="cd06626">
    <property type="entry name" value="STKc_MEKK4"/>
    <property type="match status" value="1"/>
</dbReference>
<evidence type="ECO:0000256" key="9">
    <source>
        <dbReference type="ARBA" id="ARBA00056158"/>
    </source>
</evidence>
<dbReference type="PROSITE" id="PS00108">
    <property type="entry name" value="PROTEIN_KINASE_ST"/>
    <property type="match status" value="1"/>
</dbReference>
<evidence type="ECO:0000256" key="12">
    <source>
        <dbReference type="PROSITE-ProRule" id="PRU10141"/>
    </source>
</evidence>
<dbReference type="InterPro" id="IPR050538">
    <property type="entry name" value="MAP_kinase_kinase_kinase"/>
</dbReference>
<comment type="function">
    <text evidence="9">Kinase involved in a signal transduction pathway that is activated by changes in the osmolarity of the extracellular environment. Activates the PBS2 MAP kinase kinase by phosphorylation.</text>
</comment>
<comment type="catalytic activity">
    <reaction evidence="8">
        <text>L-seryl-[protein] + ATP = O-phospho-L-seryl-[protein] + ADP + H(+)</text>
        <dbReference type="Rhea" id="RHEA:17989"/>
        <dbReference type="Rhea" id="RHEA-COMP:9863"/>
        <dbReference type="Rhea" id="RHEA-COMP:11604"/>
        <dbReference type="ChEBI" id="CHEBI:15378"/>
        <dbReference type="ChEBI" id="CHEBI:29999"/>
        <dbReference type="ChEBI" id="CHEBI:30616"/>
        <dbReference type="ChEBI" id="CHEBI:83421"/>
        <dbReference type="ChEBI" id="CHEBI:456216"/>
        <dbReference type="EC" id="2.7.11.24"/>
    </reaction>
    <physiologicalReaction direction="left-to-right" evidence="8">
        <dbReference type="Rhea" id="RHEA:17990"/>
    </physiologicalReaction>
</comment>
<name>A0A9W4P8G5_9EURO</name>
<dbReference type="Proteomes" id="UP001154252">
    <property type="component" value="Unassembled WGS sequence"/>
</dbReference>
<evidence type="ECO:0000256" key="13">
    <source>
        <dbReference type="SAM" id="MobiDB-lite"/>
    </source>
</evidence>
<evidence type="ECO:0000313" key="16">
    <source>
        <dbReference type="Proteomes" id="UP001154252"/>
    </source>
</evidence>
<dbReference type="Pfam" id="PF00069">
    <property type="entry name" value="Pkinase"/>
    <property type="match status" value="1"/>
</dbReference>
<comment type="subunit">
    <text evidence="10">Interacts with by SSK1.</text>
</comment>
<dbReference type="PANTHER" id="PTHR48016:SF32">
    <property type="entry name" value="MITOGEN-ACTIVATED PROTEIN KINASE KINASE KINASE 4"/>
    <property type="match status" value="1"/>
</dbReference>
<sequence length="1342" mass="151646">MQHPEIPSPDSDGSGSSDEFPQYPVRANPSFGETVDEQIQTPASTIASSPPTLSPSLTSWSNTPTARPRGISVGATTLIDKPDGLPMASDLRPQRPSAPVRTPSNTYAPQRRPPQYISLQEDRQRSSSAKRGNRRDPNAQYRAQEKAYVQRIRANPQAWYHHSKDAPPNMIEGDGDLEDPSPSSEVAFEDDSYDPDTQLFLPDDNLPSAEELKHPKNQERLEWHSMLASVLKGDVVKQEKQRLIGSAESKRSAAQSYALWIGVRARTCGRSIPLQRKLIEDARSHLGPIIEDIIGFQIKGETEIGKPPKQQVEDIVEKVERCEILYSSHKEMEIANPRAASEEFTSSRAAIFAWHNITALINTELAVLQSWVGNEALDFSQPRVKSAKDDLSDGSSFLDRIMKEDGLKTLQDKDGMLLRILVVIQKAKSTLIENSEAFAARHLPPYIEELLTLINFPSRLIQEIIRVRLSYAKNMKDPAQQAPILIDQMISQFQILMKVAVDIKFRYLDVSRPEPGWDLPPCVDENFDNSVLDAMKYYFRLLNWKLNANKNTFKEAEILEQEWGFSYDIGCRLDGGDIEVAEQFSALTARSLQRLMIHFERELVPRPTETVLDMDKRYKSILDSTRIRQRKLYRFSKFLCQLFENATEYNITTDIAYDFFEALLISDHFLVTSTTSVGQKGVYLVAHRALWNRPADIQGILSTSFKEDDPTQDVHVPYVLAIRPERPLAWAGKEMQMEFLEHPTDVRLGKLRIVVGGMQERLQNARAELARLTGIQLDMVIEQRANLGRVNVELNKIKKISFKLSMTIMDSVAIIKDQLHERNWENNDLIQACYAFATEFGKRSSNYVDANRRAMNSARLVELSLDWVAFICDECDAADRKTFKWAVAALEFAMAITSSRHLLSMDQDQFSDFRLKVAGCMSLLISHFDIMGARSSLAAKNEKRMEERNGARQIGAGRITSDEEASKLVRDTWYARVVEIEDRRIEEDAKRQALGKVLEGSDEADRSLTVLSSSATNVTLRWQQGQFIGGGTFGSVYVAINLDSNYLMAVKEIRLQDPQLIPKIAQQIRDEMGVLEVLDHPNIVSYHGIEVHRDKVYIFMEYCSGGSLASLLEHGRIEDETVIMVYALQLLEGLAYLHEAHIVHRDIKPENILLDHNGVIKYVDFGAAKIIARSGRTVAPMDNPQIPGFKEPAKDPTNQRKNQKTTTGTPMYMSPEVIRGDTSNLDNRQGAVDIWSLGCVVLEMATGRRPWSTLDNEWAIMYNIAQGKQPTLPSRDQLSDQGIDFVRRCFECDPARRATAAELLQHEWIISIRQQVVLESPTPGSDYSSGSNSSSRQNSTYM</sequence>
<dbReference type="EMBL" id="CAJVRC010000892">
    <property type="protein sequence ID" value="CAG8908331.1"/>
    <property type="molecule type" value="Genomic_DNA"/>
</dbReference>
<dbReference type="InterPro" id="IPR017441">
    <property type="entry name" value="Protein_kinase_ATP_BS"/>
</dbReference>
<comment type="catalytic activity">
    <reaction evidence="7">
        <text>L-threonyl-[protein] + ATP = O-phospho-L-threonyl-[protein] + ADP + H(+)</text>
        <dbReference type="Rhea" id="RHEA:46608"/>
        <dbReference type="Rhea" id="RHEA-COMP:11060"/>
        <dbReference type="Rhea" id="RHEA-COMP:11605"/>
        <dbReference type="ChEBI" id="CHEBI:15378"/>
        <dbReference type="ChEBI" id="CHEBI:30013"/>
        <dbReference type="ChEBI" id="CHEBI:30616"/>
        <dbReference type="ChEBI" id="CHEBI:61977"/>
        <dbReference type="ChEBI" id="CHEBI:456216"/>
        <dbReference type="EC" id="2.7.11.24"/>
    </reaction>
    <physiologicalReaction direction="left-to-right" evidence="7">
        <dbReference type="Rhea" id="RHEA:46609"/>
    </physiologicalReaction>
</comment>
<gene>
    <name evidence="15" type="ORF">PEGY_LOCUS9135</name>
</gene>
<feature type="compositionally biased region" description="Low complexity" evidence="13">
    <location>
        <begin position="8"/>
        <end position="18"/>
    </location>
</feature>
<dbReference type="GO" id="GO:0004707">
    <property type="term" value="F:MAP kinase activity"/>
    <property type="evidence" value="ECO:0007669"/>
    <property type="project" value="UniProtKB-EC"/>
</dbReference>
<evidence type="ECO:0000256" key="4">
    <source>
        <dbReference type="ARBA" id="ARBA00022741"/>
    </source>
</evidence>
<comment type="similarity">
    <text evidence="1 11">Belongs to the protein kinase superfamily. STE Ser/Thr protein kinase family. MAP kinase kinase kinase subfamily.</text>
</comment>
<dbReference type="FunFam" id="1.10.510.10:FF:000482">
    <property type="entry name" value="MAP kinase kinase kinase"/>
    <property type="match status" value="1"/>
</dbReference>
<evidence type="ECO:0000256" key="10">
    <source>
        <dbReference type="ARBA" id="ARBA00065095"/>
    </source>
</evidence>
<dbReference type="PROSITE" id="PS00107">
    <property type="entry name" value="PROTEIN_KINASE_ATP"/>
    <property type="match status" value="1"/>
</dbReference>
<keyword evidence="4 11" id="KW-0547">Nucleotide-binding</keyword>
<feature type="region of interest" description="Disordered" evidence="13">
    <location>
        <begin position="1"/>
        <end position="141"/>
    </location>
</feature>
<dbReference type="Gene3D" id="3.30.200.20">
    <property type="entry name" value="Phosphorylase Kinase, domain 1"/>
    <property type="match status" value="1"/>
</dbReference>
<dbReference type="InterPro" id="IPR017240">
    <property type="entry name" value="MAPKKK_Ssk2/Ssk22"/>
</dbReference>
<dbReference type="PANTHER" id="PTHR48016">
    <property type="entry name" value="MAP KINASE KINASE KINASE SSK2-RELATED-RELATED"/>
    <property type="match status" value="1"/>
</dbReference>
<keyword evidence="5 11" id="KW-0418">Kinase</keyword>
<dbReference type="InterPro" id="IPR011009">
    <property type="entry name" value="Kinase-like_dom_sf"/>
</dbReference>
<feature type="domain" description="Protein kinase" evidence="14">
    <location>
        <begin position="1022"/>
        <end position="1309"/>
    </location>
</feature>
<feature type="binding site" evidence="12">
    <location>
        <position position="1051"/>
    </location>
    <ligand>
        <name>ATP</name>
        <dbReference type="ChEBI" id="CHEBI:30616"/>
    </ligand>
</feature>
<dbReference type="OrthoDB" id="1043025at2759"/>
<dbReference type="InterPro" id="IPR008271">
    <property type="entry name" value="Ser/Thr_kinase_AS"/>
</dbReference>
<dbReference type="Gene3D" id="1.10.510.10">
    <property type="entry name" value="Transferase(Phosphotransferase) domain 1"/>
    <property type="match status" value="1"/>
</dbReference>
<keyword evidence="16" id="KW-1185">Reference proteome</keyword>
<dbReference type="GO" id="GO:0004709">
    <property type="term" value="F:MAP kinase kinase kinase activity"/>
    <property type="evidence" value="ECO:0007669"/>
    <property type="project" value="UniProtKB-UniRule"/>
</dbReference>
<dbReference type="PROSITE" id="PS50011">
    <property type="entry name" value="PROTEIN_KINASE_DOM"/>
    <property type="match status" value="1"/>
</dbReference>
<feature type="region of interest" description="Disordered" evidence="13">
    <location>
        <begin position="160"/>
        <end position="190"/>
    </location>
</feature>
<proteinExistence type="inferred from homology"/>
<reference evidence="15" key="1">
    <citation type="submission" date="2021-07" db="EMBL/GenBank/DDBJ databases">
        <authorList>
            <person name="Branca A.L. A."/>
        </authorList>
    </citation>
    <scope>NUCLEOTIDE SEQUENCE</scope>
</reference>
<dbReference type="SMART" id="SM00220">
    <property type="entry name" value="S_TKc"/>
    <property type="match status" value="1"/>
</dbReference>
<keyword evidence="6 11" id="KW-0067">ATP-binding</keyword>
<organism evidence="15 16">
    <name type="scientific">Penicillium egyptiacum</name>
    <dbReference type="NCBI Taxonomy" id="1303716"/>
    <lineage>
        <taxon>Eukaryota</taxon>
        <taxon>Fungi</taxon>
        <taxon>Dikarya</taxon>
        <taxon>Ascomycota</taxon>
        <taxon>Pezizomycotina</taxon>
        <taxon>Eurotiomycetes</taxon>
        <taxon>Eurotiomycetidae</taxon>
        <taxon>Eurotiales</taxon>
        <taxon>Aspergillaceae</taxon>
        <taxon>Penicillium</taxon>
    </lineage>
</organism>
<feature type="compositionally biased region" description="Low complexity" evidence="13">
    <location>
        <begin position="1325"/>
        <end position="1342"/>
    </location>
</feature>
<evidence type="ECO:0000256" key="8">
    <source>
        <dbReference type="ARBA" id="ARBA00048130"/>
    </source>
</evidence>
<dbReference type="GO" id="GO:0051403">
    <property type="term" value="P:stress-activated MAPK cascade"/>
    <property type="evidence" value="ECO:0007669"/>
    <property type="project" value="InterPro"/>
</dbReference>
<dbReference type="GO" id="GO:0005524">
    <property type="term" value="F:ATP binding"/>
    <property type="evidence" value="ECO:0007669"/>
    <property type="project" value="UniProtKB-UniRule"/>
</dbReference>